<dbReference type="GO" id="GO:0005634">
    <property type="term" value="C:nucleus"/>
    <property type="evidence" value="ECO:0007669"/>
    <property type="project" value="TreeGrafter"/>
</dbReference>
<feature type="compositionally biased region" description="Low complexity" evidence="3">
    <location>
        <begin position="200"/>
        <end position="213"/>
    </location>
</feature>
<dbReference type="OrthoDB" id="3180714at2759"/>
<evidence type="ECO:0000256" key="3">
    <source>
        <dbReference type="SAM" id="MobiDB-lite"/>
    </source>
</evidence>
<dbReference type="InterPro" id="IPR046341">
    <property type="entry name" value="SET_dom_sf"/>
</dbReference>
<evidence type="ECO:0000313" key="6">
    <source>
        <dbReference type="EMBL" id="PWN24839.1"/>
    </source>
</evidence>
<evidence type="ECO:0008006" key="8">
    <source>
        <dbReference type="Google" id="ProtNLM"/>
    </source>
</evidence>
<dbReference type="RefSeq" id="XP_025359451.1">
    <property type="nucleotide sequence ID" value="XM_025509435.1"/>
</dbReference>
<dbReference type="InterPro" id="IPR001214">
    <property type="entry name" value="SET_dom"/>
</dbReference>
<dbReference type="InterPro" id="IPR002125">
    <property type="entry name" value="CMP_dCMP_dom"/>
</dbReference>
<feature type="compositionally biased region" description="Polar residues" evidence="3">
    <location>
        <begin position="247"/>
        <end position="257"/>
    </location>
</feature>
<keyword evidence="7" id="KW-1185">Reference proteome</keyword>
<protein>
    <recommendedName>
        <fullName evidence="8">SET domain-containing protein</fullName>
    </recommendedName>
</protein>
<dbReference type="Gene3D" id="2.170.270.10">
    <property type="entry name" value="SET domain"/>
    <property type="match status" value="1"/>
</dbReference>
<feature type="compositionally biased region" description="Pro residues" evidence="3">
    <location>
        <begin position="472"/>
        <end position="486"/>
    </location>
</feature>
<reference evidence="6 7" key="1">
    <citation type="journal article" date="2018" name="Mol. Biol. Evol.">
        <title>Broad Genomic Sampling Reveals a Smut Pathogenic Ancestry of the Fungal Clade Ustilaginomycotina.</title>
        <authorList>
            <person name="Kijpornyongpan T."/>
            <person name="Mondo S.J."/>
            <person name="Barry K."/>
            <person name="Sandor L."/>
            <person name="Lee J."/>
            <person name="Lipzen A."/>
            <person name="Pangilinan J."/>
            <person name="LaButti K."/>
            <person name="Hainaut M."/>
            <person name="Henrissat B."/>
            <person name="Grigoriev I.V."/>
            <person name="Spatafora J.W."/>
            <person name="Aime M.C."/>
        </authorList>
    </citation>
    <scope>NUCLEOTIDE SEQUENCE [LARGE SCALE GENOMIC DNA]</scope>
    <source>
        <strain evidence="6 7">MCA 5214</strain>
    </source>
</reference>
<feature type="domain" description="SET" evidence="4">
    <location>
        <begin position="41"/>
        <end position="150"/>
    </location>
</feature>
<evidence type="ECO:0000256" key="2">
    <source>
        <dbReference type="ARBA" id="ARBA00038160"/>
    </source>
</evidence>
<evidence type="ECO:0000259" key="4">
    <source>
        <dbReference type="PROSITE" id="PS50280"/>
    </source>
</evidence>
<dbReference type="GeneID" id="37031258"/>
<feature type="compositionally biased region" description="Low complexity" evidence="3">
    <location>
        <begin position="434"/>
        <end position="457"/>
    </location>
</feature>
<dbReference type="PROSITE" id="PS50280">
    <property type="entry name" value="SET"/>
    <property type="match status" value="1"/>
</dbReference>
<feature type="region of interest" description="Disordered" evidence="3">
    <location>
        <begin position="665"/>
        <end position="696"/>
    </location>
</feature>
<evidence type="ECO:0000259" key="5">
    <source>
        <dbReference type="PROSITE" id="PS51747"/>
    </source>
</evidence>
<dbReference type="SUPFAM" id="SSF82199">
    <property type="entry name" value="SET domain"/>
    <property type="match status" value="1"/>
</dbReference>
<feature type="region of interest" description="Disordered" evidence="3">
    <location>
        <begin position="431"/>
        <end position="488"/>
    </location>
</feature>
<dbReference type="EMBL" id="KZ819679">
    <property type="protein sequence ID" value="PWN24839.1"/>
    <property type="molecule type" value="Genomic_DNA"/>
</dbReference>
<feature type="domain" description="CMP/dCMP-type deaminase" evidence="5">
    <location>
        <begin position="631"/>
        <end position="758"/>
    </location>
</feature>
<dbReference type="STRING" id="1569628.A0A316UHZ9"/>
<dbReference type="PROSITE" id="PS51747">
    <property type="entry name" value="CYT_DCMP_DEAMINASES_2"/>
    <property type="match status" value="1"/>
</dbReference>
<dbReference type="InterPro" id="IPR016193">
    <property type="entry name" value="Cytidine_deaminase-like"/>
</dbReference>
<evidence type="ECO:0000313" key="7">
    <source>
        <dbReference type="Proteomes" id="UP000245884"/>
    </source>
</evidence>
<dbReference type="PANTHER" id="PTHR11079:SF156">
    <property type="entry name" value="INACTIVE TRNA-SPECIFIC ADENOSINE DEAMINASE-LIKE PROTEIN 3-RELATED"/>
    <property type="match status" value="1"/>
</dbReference>
<dbReference type="GO" id="GO:0005737">
    <property type="term" value="C:cytoplasm"/>
    <property type="evidence" value="ECO:0007669"/>
    <property type="project" value="TreeGrafter"/>
</dbReference>
<dbReference type="GO" id="GO:0052717">
    <property type="term" value="F:tRNA-specific adenosine-34 deaminase activity"/>
    <property type="evidence" value="ECO:0007669"/>
    <property type="project" value="TreeGrafter"/>
</dbReference>
<dbReference type="Pfam" id="PF00856">
    <property type="entry name" value="SET"/>
    <property type="match status" value="1"/>
</dbReference>
<feature type="compositionally biased region" description="Low complexity" evidence="3">
    <location>
        <begin position="666"/>
        <end position="694"/>
    </location>
</feature>
<accession>A0A316UHZ9</accession>
<sequence>MALDEADPPPPPSTSNGHRHTKGLVAEEHHYPPSTPHLNPHNLLILSHQSRGRGVYASKSMSAGTLLEISPVLVFEPEEWRNYGCKTVLDSYTFKWSGMGAHALALGLGSLFNHSPHPSVSFTLDRPSHSIRYTLVRDVVAGEELCISYGPWGKQYESTNGNVVAGESDAAADETDEEQRCSRDLDDMLRIGQERGAEGSGAESEASGSSPRRQLPKRRTRTRYTGASGSTAAPALASASASSSSAIKDQQQQSPASLTPQPPRRTTTRLTTPPPSIQYAASCVSSHPIWRLTSLPDPATIPLTLIPCWALTISPTSSSSVLPFLRKHSRVLGRGPQLGGEEDPLRHAKTLSRRQEDGGKLRALVCPQAALSEEEVRSLAERGFAAEAEVVKVNVASSAAPLKERAGEWCASWPVAFRSVQATAPVVPAPPPTTAAAATSPPQAGAAATNGSRTNTGTGTGTGTGSGTDSPTPAPVPAPSPSPQPPNLFVDRRADCAFWSPPRTAWVIRKLARCVLTAMSASSRGELPIAVHICPSILPSTTIGTSGGGGGGPDGSAHAPLTLSAAATTAAGWDVDGLPLEGGEAIEVDAADTRVGQRNPIKHAVGNAVSRVAEIRAERRAAVDTAGAIGEGSTAAAEYLAATSSTGTTRGSAFSSSGSGLGSGSASGFASPSASASASASASGSRPDSPSSAFQPPLLNGQDYLLTSLTLFTTHEPCIYCSMSLVHSRVRHVVLLTPSPRGSGGCCGSQLPESRRCAEDGGPYALHEQRGLNHRFEVWRWRGGLDVVQEEVRRISGEKVDVADLLDLAKWGRAVDP</sequence>
<dbReference type="PANTHER" id="PTHR11079">
    <property type="entry name" value="CYTOSINE DEAMINASE FAMILY MEMBER"/>
    <property type="match status" value="1"/>
</dbReference>
<feature type="region of interest" description="Disordered" evidence="3">
    <location>
        <begin position="1"/>
        <end position="20"/>
    </location>
</feature>
<dbReference type="Gene3D" id="3.40.140.10">
    <property type="entry name" value="Cytidine Deaminase, domain 2"/>
    <property type="match status" value="1"/>
</dbReference>
<feature type="compositionally biased region" description="Low complexity" evidence="3">
    <location>
        <begin position="227"/>
        <end position="246"/>
    </location>
</feature>
<dbReference type="Proteomes" id="UP000245884">
    <property type="component" value="Unassembled WGS sequence"/>
</dbReference>
<comment type="similarity">
    <text evidence="2">Belongs to the cytidine and deoxycytidylate deaminase family. ADAT3 subfamily.</text>
</comment>
<gene>
    <name evidence="6" type="ORF">BDZ90DRAFT_282157</name>
</gene>
<keyword evidence="1" id="KW-0819">tRNA processing</keyword>
<dbReference type="AlphaFoldDB" id="A0A316UHZ9"/>
<dbReference type="GO" id="GO:0008033">
    <property type="term" value="P:tRNA processing"/>
    <property type="evidence" value="ECO:0007669"/>
    <property type="project" value="UniProtKB-KW"/>
</dbReference>
<feature type="region of interest" description="Disordered" evidence="3">
    <location>
        <begin position="195"/>
        <end position="277"/>
    </location>
</feature>
<name>A0A316UHZ9_9BASI</name>
<proteinExistence type="inferred from homology"/>
<dbReference type="SUPFAM" id="SSF53927">
    <property type="entry name" value="Cytidine deaminase-like"/>
    <property type="match status" value="1"/>
</dbReference>
<evidence type="ECO:0000256" key="1">
    <source>
        <dbReference type="ARBA" id="ARBA00022694"/>
    </source>
</evidence>
<dbReference type="CDD" id="cd10540">
    <property type="entry name" value="SET_SpSet7-like"/>
    <property type="match status" value="1"/>
</dbReference>
<organism evidence="6 7">
    <name type="scientific">Jaminaea rosea</name>
    <dbReference type="NCBI Taxonomy" id="1569628"/>
    <lineage>
        <taxon>Eukaryota</taxon>
        <taxon>Fungi</taxon>
        <taxon>Dikarya</taxon>
        <taxon>Basidiomycota</taxon>
        <taxon>Ustilaginomycotina</taxon>
        <taxon>Exobasidiomycetes</taxon>
        <taxon>Microstromatales</taxon>
        <taxon>Microstromatales incertae sedis</taxon>
        <taxon>Jaminaea</taxon>
    </lineage>
</organism>